<gene>
    <name evidence="2" type="ordered locus">Acear_1972</name>
</gene>
<dbReference type="HOGENOM" id="CLU_122785_1_0_9"/>
<dbReference type="PROSITE" id="PS51340">
    <property type="entry name" value="MOSC"/>
    <property type="match status" value="1"/>
</dbReference>
<dbReference type="KEGG" id="aar:Acear_1972"/>
<keyword evidence="3" id="KW-1185">Reference proteome</keyword>
<dbReference type="GO" id="GO:0030170">
    <property type="term" value="F:pyridoxal phosphate binding"/>
    <property type="evidence" value="ECO:0007669"/>
    <property type="project" value="InterPro"/>
</dbReference>
<sequence>MREIIQTGKVVAICCGRERREAKEVTDEGYIKTDYGLEGDVHAGKGERQISLLASEESKELMEKYNLEYGDFEQNIVTEGIEADHLSLGDRLKVGEDIILEVTQIGKEFQDGYEIFHRVMCERGIFTKVLRGGEIKARDQIQVSSS</sequence>
<dbReference type="RefSeq" id="WP_013278914.1">
    <property type="nucleotide sequence ID" value="NC_014378.1"/>
</dbReference>
<accession>D9QSK6</accession>
<proteinExistence type="predicted"/>
<reference evidence="2 3" key="1">
    <citation type="journal article" date="2010" name="Stand. Genomic Sci.">
        <title>Complete genome sequence of Acetohalobium arabaticum type strain (Z-7288).</title>
        <authorList>
            <person name="Sikorski J."/>
            <person name="Lapidus A."/>
            <person name="Chertkov O."/>
            <person name="Lucas S."/>
            <person name="Copeland A."/>
            <person name="Glavina Del Rio T."/>
            <person name="Nolan M."/>
            <person name="Tice H."/>
            <person name="Cheng J.F."/>
            <person name="Han C."/>
            <person name="Brambilla E."/>
            <person name="Pitluck S."/>
            <person name="Liolios K."/>
            <person name="Ivanova N."/>
            <person name="Mavromatis K."/>
            <person name="Mikhailova N."/>
            <person name="Pati A."/>
            <person name="Bruce D."/>
            <person name="Detter C."/>
            <person name="Tapia R."/>
            <person name="Goodwin L."/>
            <person name="Chen A."/>
            <person name="Palaniappan K."/>
            <person name="Land M."/>
            <person name="Hauser L."/>
            <person name="Chang Y.J."/>
            <person name="Jeffries C.D."/>
            <person name="Rohde M."/>
            <person name="Goker M."/>
            <person name="Spring S."/>
            <person name="Woyke T."/>
            <person name="Bristow J."/>
            <person name="Eisen J.A."/>
            <person name="Markowitz V."/>
            <person name="Hugenholtz P."/>
            <person name="Kyrpides N.C."/>
            <person name="Klenk H.P."/>
        </authorList>
    </citation>
    <scope>NUCLEOTIDE SEQUENCE [LARGE SCALE GENOMIC DNA]</scope>
    <source>
        <strain evidence="3">ATCC 49924 / DSM 5501 / Z-7288</strain>
    </source>
</reference>
<dbReference type="eggNOG" id="COG2258">
    <property type="taxonomic scope" value="Bacteria"/>
</dbReference>
<dbReference type="GO" id="GO:0030151">
    <property type="term" value="F:molybdenum ion binding"/>
    <property type="evidence" value="ECO:0007669"/>
    <property type="project" value="InterPro"/>
</dbReference>
<dbReference type="InterPro" id="IPR005302">
    <property type="entry name" value="MoCF_Sase_C"/>
</dbReference>
<dbReference type="PANTHER" id="PTHR36930">
    <property type="entry name" value="METAL-SULFUR CLUSTER BIOSYNTHESIS PROTEINS YUAD-RELATED"/>
    <property type="match status" value="1"/>
</dbReference>
<organism evidence="2 3">
    <name type="scientific">Acetohalobium arabaticum (strain ATCC 49924 / DSM 5501 / Z-7288)</name>
    <dbReference type="NCBI Taxonomy" id="574087"/>
    <lineage>
        <taxon>Bacteria</taxon>
        <taxon>Bacillati</taxon>
        <taxon>Bacillota</taxon>
        <taxon>Clostridia</taxon>
        <taxon>Halanaerobiales</taxon>
        <taxon>Halobacteroidaceae</taxon>
        <taxon>Acetohalobium</taxon>
    </lineage>
</organism>
<evidence type="ECO:0000313" key="2">
    <source>
        <dbReference type="EMBL" id="ADL13469.1"/>
    </source>
</evidence>
<dbReference type="PANTHER" id="PTHR36930:SF1">
    <property type="entry name" value="MOSC DOMAIN-CONTAINING PROTEIN"/>
    <property type="match status" value="1"/>
</dbReference>
<dbReference type="EMBL" id="CP002105">
    <property type="protein sequence ID" value="ADL13469.1"/>
    <property type="molecule type" value="Genomic_DNA"/>
</dbReference>
<evidence type="ECO:0000259" key="1">
    <source>
        <dbReference type="PROSITE" id="PS51340"/>
    </source>
</evidence>
<dbReference type="Pfam" id="PF03473">
    <property type="entry name" value="MOSC"/>
    <property type="match status" value="1"/>
</dbReference>
<feature type="domain" description="MOSC" evidence="1">
    <location>
        <begin position="23"/>
        <end position="144"/>
    </location>
</feature>
<name>D9QSK6_ACEAZ</name>
<dbReference type="InterPro" id="IPR011037">
    <property type="entry name" value="Pyrv_Knase-like_insert_dom_sf"/>
</dbReference>
<dbReference type="Proteomes" id="UP000001661">
    <property type="component" value="Chromosome"/>
</dbReference>
<protein>
    <submittedName>
        <fullName evidence="2">MOSC domain containing protein</fullName>
    </submittedName>
</protein>
<dbReference type="STRING" id="574087.Acear_1972"/>
<dbReference type="GO" id="GO:0003824">
    <property type="term" value="F:catalytic activity"/>
    <property type="evidence" value="ECO:0007669"/>
    <property type="project" value="InterPro"/>
</dbReference>
<dbReference type="OrthoDB" id="9789048at2"/>
<evidence type="ECO:0000313" key="3">
    <source>
        <dbReference type="Proteomes" id="UP000001661"/>
    </source>
</evidence>
<dbReference type="Gene3D" id="2.40.33.20">
    <property type="entry name" value="PK beta-barrel domain-like"/>
    <property type="match status" value="1"/>
</dbReference>
<dbReference type="SUPFAM" id="SSF50800">
    <property type="entry name" value="PK beta-barrel domain-like"/>
    <property type="match status" value="1"/>
</dbReference>
<dbReference type="AlphaFoldDB" id="D9QSK6"/>
<dbReference type="InterPro" id="IPR052716">
    <property type="entry name" value="MOSC_domain"/>
</dbReference>